<comment type="similarity">
    <text evidence="1">Belongs to the bacterial ribosomal protein bL21 family.</text>
</comment>
<gene>
    <name evidence="4" type="ORF">L873DRAFT_575290</name>
</gene>
<accession>A0A3N4IUP8</accession>
<dbReference type="OrthoDB" id="5994at2759"/>
<evidence type="ECO:0000313" key="4">
    <source>
        <dbReference type="EMBL" id="RPA89903.1"/>
    </source>
</evidence>
<dbReference type="Proteomes" id="UP000276215">
    <property type="component" value="Unassembled WGS sequence"/>
</dbReference>
<dbReference type="InterPro" id="IPR036164">
    <property type="entry name" value="bL21-like_sf"/>
</dbReference>
<proteinExistence type="inferred from homology"/>
<evidence type="ECO:0000256" key="1">
    <source>
        <dbReference type="ARBA" id="ARBA00008563"/>
    </source>
</evidence>
<organism evidence="4 5">
    <name type="scientific">Choiromyces venosus 120613-1</name>
    <dbReference type="NCBI Taxonomy" id="1336337"/>
    <lineage>
        <taxon>Eukaryota</taxon>
        <taxon>Fungi</taxon>
        <taxon>Dikarya</taxon>
        <taxon>Ascomycota</taxon>
        <taxon>Pezizomycotina</taxon>
        <taxon>Pezizomycetes</taxon>
        <taxon>Pezizales</taxon>
        <taxon>Tuberaceae</taxon>
        <taxon>Choiromyces</taxon>
    </lineage>
</organism>
<dbReference type="EMBL" id="ML120550">
    <property type="protein sequence ID" value="RPA89903.1"/>
    <property type="molecule type" value="Genomic_DNA"/>
</dbReference>
<dbReference type="GO" id="GO:0003735">
    <property type="term" value="F:structural constituent of ribosome"/>
    <property type="evidence" value="ECO:0007669"/>
    <property type="project" value="TreeGrafter"/>
</dbReference>
<evidence type="ECO:0000313" key="5">
    <source>
        <dbReference type="Proteomes" id="UP000276215"/>
    </source>
</evidence>
<reference evidence="4 5" key="1">
    <citation type="journal article" date="2018" name="Nat. Ecol. Evol.">
        <title>Pezizomycetes genomes reveal the molecular basis of ectomycorrhizal truffle lifestyle.</title>
        <authorList>
            <person name="Murat C."/>
            <person name="Payen T."/>
            <person name="Noel B."/>
            <person name="Kuo A."/>
            <person name="Morin E."/>
            <person name="Chen J."/>
            <person name="Kohler A."/>
            <person name="Krizsan K."/>
            <person name="Balestrini R."/>
            <person name="Da Silva C."/>
            <person name="Montanini B."/>
            <person name="Hainaut M."/>
            <person name="Levati E."/>
            <person name="Barry K.W."/>
            <person name="Belfiori B."/>
            <person name="Cichocki N."/>
            <person name="Clum A."/>
            <person name="Dockter R.B."/>
            <person name="Fauchery L."/>
            <person name="Guy J."/>
            <person name="Iotti M."/>
            <person name="Le Tacon F."/>
            <person name="Lindquist E.A."/>
            <person name="Lipzen A."/>
            <person name="Malagnac F."/>
            <person name="Mello A."/>
            <person name="Molinier V."/>
            <person name="Miyauchi S."/>
            <person name="Poulain J."/>
            <person name="Riccioni C."/>
            <person name="Rubini A."/>
            <person name="Sitrit Y."/>
            <person name="Splivallo R."/>
            <person name="Traeger S."/>
            <person name="Wang M."/>
            <person name="Zifcakova L."/>
            <person name="Wipf D."/>
            <person name="Zambonelli A."/>
            <person name="Paolocci F."/>
            <person name="Nowrousian M."/>
            <person name="Ottonello S."/>
            <person name="Baldrian P."/>
            <person name="Spatafora J.W."/>
            <person name="Henrissat B."/>
            <person name="Nagy L.G."/>
            <person name="Aury J.M."/>
            <person name="Wincker P."/>
            <person name="Grigoriev I.V."/>
            <person name="Bonfante P."/>
            <person name="Martin F.M."/>
        </authorList>
    </citation>
    <scope>NUCLEOTIDE SEQUENCE [LARGE SCALE GENOMIC DNA]</scope>
    <source>
        <strain evidence="4 5">120613-1</strain>
    </source>
</reference>
<evidence type="ECO:0000256" key="2">
    <source>
        <dbReference type="ARBA" id="ARBA00044129"/>
    </source>
</evidence>
<dbReference type="PANTHER" id="PTHR21349:SF0">
    <property type="entry name" value="LARGE RIBOSOMAL SUBUNIT PROTEIN BL21M"/>
    <property type="match status" value="1"/>
</dbReference>
<evidence type="ECO:0000256" key="3">
    <source>
        <dbReference type="SAM" id="MobiDB-lite"/>
    </source>
</evidence>
<dbReference type="AlphaFoldDB" id="A0A3N4IUP8"/>
<feature type="region of interest" description="Disordered" evidence="3">
    <location>
        <begin position="54"/>
        <end position="73"/>
    </location>
</feature>
<protein>
    <recommendedName>
        <fullName evidence="2">Large ribosomal subunit protein bL21m</fullName>
    </recommendedName>
</protein>
<dbReference type="Pfam" id="PF00829">
    <property type="entry name" value="Ribosomal_L21p"/>
    <property type="match status" value="1"/>
</dbReference>
<dbReference type="SUPFAM" id="SSF141091">
    <property type="entry name" value="L21p-like"/>
    <property type="match status" value="1"/>
</dbReference>
<sequence>MLLLRTVQRSVLRPQVINTSFLKTAPSTTPLFTLPILSRAIATTPHLRISSTLAETSTPISPPPETLSTTQSNATPTVHESLALLTALKAQPSKYITVKIQGFSFLVTPGDKIELPFLLKDAKVGDTLRLTHATTLGSRDYTMKGNPYIDERLFECRATFLEGTAEPLREKKKKKRRTRKTKTVKSKHRYSVLRIKELIINDVPPAVEAAGGSTIASGIGGLKARR</sequence>
<dbReference type="PANTHER" id="PTHR21349">
    <property type="entry name" value="50S RIBOSOMAL PROTEIN L21"/>
    <property type="match status" value="1"/>
</dbReference>
<name>A0A3N4IUP8_9PEZI</name>
<keyword evidence="5" id="KW-1185">Reference proteome</keyword>
<dbReference type="STRING" id="1336337.A0A3N4IUP8"/>
<dbReference type="GO" id="GO:0005762">
    <property type="term" value="C:mitochondrial large ribosomal subunit"/>
    <property type="evidence" value="ECO:0007669"/>
    <property type="project" value="TreeGrafter"/>
</dbReference>
<dbReference type="InterPro" id="IPR028909">
    <property type="entry name" value="bL21-like"/>
</dbReference>